<gene>
    <name evidence="3" type="ORF">St703_30660</name>
</gene>
<evidence type="ECO:0008006" key="5">
    <source>
        <dbReference type="Google" id="ProtNLM"/>
    </source>
</evidence>
<reference evidence="3 4" key="1">
    <citation type="submission" date="2019-09" db="EMBL/GenBank/DDBJ databases">
        <title>Complete genome sequence of Sporolactobacillus terrae 70-3.</title>
        <authorList>
            <person name="Tanaka N."/>
            <person name="Shiwa Y."/>
            <person name="Fujita N."/>
            <person name="Tanasupawat S."/>
        </authorList>
    </citation>
    <scope>NUCLEOTIDE SEQUENCE [LARGE SCALE GENOMIC DNA]</scope>
    <source>
        <strain evidence="3 4">70-3</strain>
    </source>
</reference>
<evidence type="ECO:0000313" key="4">
    <source>
        <dbReference type="Proteomes" id="UP000326951"/>
    </source>
</evidence>
<dbReference type="PROSITE" id="PS51257">
    <property type="entry name" value="PROKAR_LIPOPROTEIN"/>
    <property type="match status" value="1"/>
</dbReference>
<dbReference type="EMBL" id="AP021853">
    <property type="protein sequence ID" value="BBO00362.1"/>
    <property type="molecule type" value="Genomic_DNA"/>
</dbReference>
<organism evidence="3 4">
    <name type="scientific">Sporolactobacillus terrae</name>
    <dbReference type="NCBI Taxonomy" id="269673"/>
    <lineage>
        <taxon>Bacteria</taxon>
        <taxon>Bacillati</taxon>
        <taxon>Bacillota</taxon>
        <taxon>Bacilli</taxon>
        <taxon>Bacillales</taxon>
        <taxon>Sporolactobacillaceae</taxon>
        <taxon>Sporolactobacillus</taxon>
    </lineage>
</organism>
<feature type="compositionally biased region" description="Low complexity" evidence="1">
    <location>
        <begin position="154"/>
        <end position="173"/>
    </location>
</feature>
<protein>
    <recommendedName>
        <fullName evidence="5">Lipoprotein</fullName>
    </recommendedName>
</protein>
<dbReference type="RefSeq" id="WP_028982880.1">
    <property type="nucleotide sequence ID" value="NZ_AP021853.1"/>
</dbReference>
<evidence type="ECO:0000256" key="1">
    <source>
        <dbReference type="SAM" id="MobiDB-lite"/>
    </source>
</evidence>
<accession>A0A5K7X0A8</accession>
<sequence length="259" mass="27955">MKKTLLALFIIVVLVLGGCANQEDKAYDQEMEKGQAALVSKDYDAAASAFKKALTHKEKDHQATLLLAQTNNFIHAKRSINQPAQTKKLLNLVINQEKGSAVLKKDAIALKKQVVTMREGSVTTASAASSSMSSSEAFSEESSSSAVNYSDETAPPSAAPSSSGSKASRSSSSTTEVQAQQKEAELAVIQAAGYSPNEVYIDTRDDGAYYSMELRENHKNDSAADSDTAPSIGFFRYYKNSGKVMQLDVLSNKYKEVKD</sequence>
<evidence type="ECO:0000256" key="2">
    <source>
        <dbReference type="SAM" id="SignalP"/>
    </source>
</evidence>
<name>A0A5K7X0A8_9BACL</name>
<evidence type="ECO:0000313" key="3">
    <source>
        <dbReference type="EMBL" id="BBO00362.1"/>
    </source>
</evidence>
<feature type="signal peptide" evidence="2">
    <location>
        <begin position="1"/>
        <end position="22"/>
    </location>
</feature>
<keyword evidence="2" id="KW-0732">Signal</keyword>
<proteinExistence type="predicted"/>
<dbReference type="AlphaFoldDB" id="A0A5K7X0A8"/>
<dbReference type="Proteomes" id="UP000326951">
    <property type="component" value="Chromosome"/>
</dbReference>
<feature type="region of interest" description="Disordered" evidence="1">
    <location>
        <begin position="143"/>
        <end position="181"/>
    </location>
</feature>
<feature type="chain" id="PRO_5025041992" description="Lipoprotein" evidence="2">
    <location>
        <begin position="23"/>
        <end position="259"/>
    </location>
</feature>